<keyword evidence="1" id="KW-0175">Coiled coil</keyword>
<proteinExistence type="predicted"/>
<reference evidence="2" key="1">
    <citation type="submission" date="2020-03" db="EMBL/GenBank/DDBJ databases">
        <authorList>
            <person name="Weist P."/>
        </authorList>
    </citation>
    <scope>NUCLEOTIDE SEQUENCE</scope>
</reference>
<evidence type="ECO:0000313" key="3">
    <source>
        <dbReference type="Proteomes" id="UP001153269"/>
    </source>
</evidence>
<gene>
    <name evidence="2" type="ORF">PLEPLA_LOCUS18343</name>
</gene>
<organism evidence="2 3">
    <name type="scientific">Pleuronectes platessa</name>
    <name type="common">European plaice</name>
    <dbReference type="NCBI Taxonomy" id="8262"/>
    <lineage>
        <taxon>Eukaryota</taxon>
        <taxon>Metazoa</taxon>
        <taxon>Chordata</taxon>
        <taxon>Craniata</taxon>
        <taxon>Vertebrata</taxon>
        <taxon>Euteleostomi</taxon>
        <taxon>Actinopterygii</taxon>
        <taxon>Neopterygii</taxon>
        <taxon>Teleostei</taxon>
        <taxon>Neoteleostei</taxon>
        <taxon>Acanthomorphata</taxon>
        <taxon>Carangaria</taxon>
        <taxon>Pleuronectiformes</taxon>
        <taxon>Pleuronectoidei</taxon>
        <taxon>Pleuronectidae</taxon>
        <taxon>Pleuronectes</taxon>
    </lineage>
</organism>
<sequence length="330" mass="38529">MSKTRGKAVVQHVHSPSKLVEDLRGEIKHLELKNLGLVQENATLKMVMSSREAGWKKENKNMEGSESERLRAELETEIKQVKKESKIPEKDFRYLNACLQNQQTENEKLRRELRQQGNLNETEGSLDENMTPDVHEGYEMINMVTRERNALKEENKELMAQLKTSGLKIIQNKNKWQARYEDLEFHLRRELAESRNSSMKIKQLERLVKHTEVTWAAKNKAVLSKASRMEEDIILQKDQVIASVTSRNMALEDGSRELMAKLLAMENEILQSKTEWQTKVNDLEDSLRHGQAEMEASFKIIKKLEKRVKDTKDIWTTKQEDSPNKKRKME</sequence>
<name>A0A9N7UHP9_PLEPL</name>
<accession>A0A9N7UHP9</accession>
<dbReference type="EMBL" id="CADEAL010001225">
    <property type="protein sequence ID" value="CAB1430361.1"/>
    <property type="molecule type" value="Genomic_DNA"/>
</dbReference>
<comment type="caution">
    <text evidence="2">The sequence shown here is derived from an EMBL/GenBank/DDBJ whole genome shotgun (WGS) entry which is preliminary data.</text>
</comment>
<dbReference type="Proteomes" id="UP001153269">
    <property type="component" value="Unassembled WGS sequence"/>
</dbReference>
<dbReference type="AlphaFoldDB" id="A0A9N7UHP9"/>
<evidence type="ECO:0000313" key="2">
    <source>
        <dbReference type="EMBL" id="CAB1430361.1"/>
    </source>
</evidence>
<evidence type="ECO:0000256" key="1">
    <source>
        <dbReference type="SAM" id="Coils"/>
    </source>
</evidence>
<feature type="coiled-coil region" evidence="1">
    <location>
        <begin position="64"/>
        <end position="161"/>
    </location>
</feature>
<protein>
    <submittedName>
        <fullName evidence="2">Uncharacterized protein</fullName>
    </submittedName>
</protein>
<keyword evidence="3" id="KW-1185">Reference proteome</keyword>